<proteinExistence type="predicted"/>
<name>A0A6S9ADW7_9STRA</name>
<organism evidence="2">
    <name type="scientific">Ditylum brightwellii</name>
    <dbReference type="NCBI Taxonomy" id="49249"/>
    <lineage>
        <taxon>Eukaryota</taxon>
        <taxon>Sar</taxon>
        <taxon>Stramenopiles</taxon>
        <taxon>Ochrophyta</taxon>
        <taxon>Bacillariophyta</taxon>
        <taxon>Mediophyceae</taxon>
        <taxon>Lithodesmiophycidae</taxon>
        <taxon>Lithodesmiales</taxon>
        <taxon>Lithodesmiaceae</taxon>
        <taxon>Ditylum</taxon>
    </lineage>
</organism>
<keyword evidence="1" id="KW-1133">Transmembrane helix</keyword>
<gene>
    <name evidence="2" type="ORF">DBRI00130_LOCUS40276</name>
</gene>
<dbReference type="PROSITE" id="PS51257">
    <property type="entry name" value="PROKAR_LIPOPROTEIN"/>
    <property type="match status" value="1"/>
</dbReference>
<evidence type="ECO:0000256" key="1">
    <source>
        <dbReference type="SAM" id="Phobius"/>
    </source>
</evidence>
<feature type="transmembrane region" description="Helical" evidence="1">
    <location>
        <begin position="9"/>
        <end position="33"/>
    </location>
</feature>
<protein>
    <submittedName>
        <fullName evidence="2">Uncharacterized protein</fullName>
    </submittedName>
</protein>
<sequence length="101" mass="11394">MIPSSKKRYFFTLSPSIFSVSCSLNLLVLHFLVRTTCIIFTHTITIEITFFVPTATHILAKIDPQDAILTAVDDVNDTHAAYSMCVRDRENVCATDPFILR</sequence>
<dbReference type="AlphaFoldDB" id="A0A6S9ADW7"/>
<evidence type="ECO:0000313" key="2">
    <source>
        <dbReference type="EMBL" id="CAE4658782.1"/>
    </source>
</evidence>
<keyword evidence="1" id="KW-0472">Membrane</keyword>
<keyword evidence="1" id="KW-0812">Transmembrane</keyword>
<reference evidence="2" key="1">
    <citation type="submission" date="2021-01" db="EMBL/GenBank/DDBJ databases">
        <authorList>
            <person name="Corre E."/>
            <person name="Pelletier E."/>
            <person name="Niang G."/>
            <person name="Scheremetjew M."/>
            <person name="Finn R."/>
            <person name="Kale V."/>
            <person name="Holt S."/>
            <person name="Cochrane G."/>
            <person name="Meng A."/>
            <person name="Brown T."/>
            <person name="Cohen L."/>
        </authorList>
    </citation>
    <scope>NUCLEOTIDE SEQUENCE</scope>
    <source>
        <strain evidence="2">GSO104</strain>
    </source>
</reference>
<accession>A0A6S9ADW7</accession>
<dbReference type="EMBL" id="HBNS01055748">
    <property type="protein sequence ID" value="CAE4658782.1"/>
    <property type="molecule type" value="Transcribed_RNA"/>
</dbReference>